<proteinExistence type="predicted"/>
<protein>
    <submittedName>
        <fullName evidence="1">YihA family ribosome biogenesis GTP-binding protein</fullName>
    </submittedName>
</protein>
<name>A0A348WP90_9GAMM</name>
<evidence type="ECO:0000313" key="2">
    <source>
        <dbReference type="Proteomes" id="UP000262878"/>
    </source>
</evidence>
<dbReference type="EMBL" id="DMUP01000141">
    <property type="protein sequence ID" value="HAR56352.1"/>
    <property type="molecule type" value="Genomic_DNA"/>
</dbReference>
<comment type="caution">
    <text evidence="1">The sequence shown here is derived from an EMBL/GenBank/DDBJ whole genome shotgun (WGS) entry which is preliminary data.</text>
</comment>
<sequence>MNILQASEPVVSEKRINYQTATFITSAP</sequence>
<gene>
    <name evidence="1" type="ORF">DCR58_06145</name>
</gene>
<dbReference type="AlphaFoldDB" id="A0A348WP90"/>
<reference evidence="1 2" key="1">
    <citation type="journal article" date="2018" name="Nat. Biotechnol.">
        <title>A standardized bacterial taxonomy based on genome phylogeny substantially revises the tree of life.</title>
        <authorList>
            <person name="Parks D.H."/>
            <person name="Chuvochina M."/>
            <person name="Waite D.W."/>
            <person name="Rinke C."/>
            <person name="Skarshewski A."/>
            <person name="Chaumeil P.A."/>
            <person name="Hugenholtz P."/>
        </authorList>
    </citation>
    <scope>NUCLEOTIDE SEQUENCE [LARGE SCALE GENOMIC DNA]</scope>
    <source>
        <strain evidence="1">UBA9360</strain>
    </source>
</reference>
<dbReference type="Proteomes" id="UP000262878">
    <property type="component" value="Unassembled WGS sequence"/>
</dbReference>
<feature type="non-terminal residue" evidence="1">
    <location>
        <position position="28"/>
    </location>
</feature>
<accession>A0A348WP90</accession>
<evidence type="ECO:0000313" key="1">
    <source>
        <dbReference type="EMBL" id="HAR56352.1"/>
    </source>
</evidence>
<organism evidence="1 2">
    <name type="scientific">Idiomarina baltica</name>
    <dbReference type="NCBI Taxonomy" id="190892"/>
    <lineage>
        <taxon>Bacteria</taxon>
        <taxon>Pseudomonadati</taxon>
        <taxon>Pseudomonadota</taxon>
        <taxon>Gammaproteobacteria</taxon>
        <taxon>Alteromonadales</taxon>
        <taxon>Idiomarinaceae</taxon>
        <taxon>Idiomarina</taxon>
    </lineage>
</organism>
<dbReference type="STRING" id="314276.OS145_03170"/>